<organism evidence="3 4">
    <name type="scientific">Clostridium disporicum</name>
    <dbReference type="NCBI Taxonomy" id="84024"/>
    <lineage>
        <taxon>Bacteria</taxon>
        <taxon>Bacillati</taxon>
        <taxon>Bacillota</taxon>
        <taxon>Clostridia</taxon>
        <taxon>Eubacteriales</taxon>
        <taxon>Clostridiaceae</taxon>
        <taxon>Clostridium</taxon>
    </lineage>
</organism>
<dbReference type="PROSITE" id="PS51494">
    <property type="entry name" value="SPOIVB"/>
    <property type="match status" value="1"/>
</dbReference>
<dbReference type="AlphaFoldDB" id="A0A174G951"/>
<gene>
    <name evidence="3" type="primary">spoIVB</name>
    <name evidence="3" type="ORF">ERS852471_01804</name>
</gene>
<accession>A0A174G951</accession>
<feature type="transmembrane region" description="Helical" evidence="1">
    <location>
        <begin position="9"/>
        <end position="27"/>
    </location>
</feature>
<name>A0A174G951_9CLOT</name>
<evidence type="ECO:0000259" key="2">
    <source>
        <dbReference type="PROSITE" id="PS51494"/>
    </source>
</evidence>
<dbReference type="OrthoDB" id="9765242at2"/>
<feature type="domain" description="Peptidase S55" evidence="2">
    <location>
        <begin position="165"/>
        <end position="396"/>
    </location>
</feature>
<dbReference type="EC" id="3.4.21.116" evidence="3"/>
<dbReference type="InterPro" id="IPR014219">
    <property type="entry name" value="SpoIVB"/>
</dbReference>
<dbReference type="EMBL" id="CYZX01000011">
    <property type="protein sequence ID" value="CUO57389.1"/>
    <property type="molecule type" value="Genomic_DNA"/>
</dbReference>
<keyword evidence="3" id="KW-0378">Hydrolase</keyword>
<keyword evidence="1" id="KW-1133">Transmembrane helix</keyword>
<dbReference type="EC" id="3.4.21.-" evidence="3"/>
<protein>
    <submittedName>
        <fullName evidence="3">Stage IV sporulation protein B</fullName>
        <ecNumber evidence="3">3.4.21.-</ecNumber>
        <ecNumber evidence="3">3.4.21.116</ecNumber>
    </submittedName>
</protein>
<dbReference type="InterPro" id="IPR001478">
    <property type="entry name" value="PDZ"/>
</dbReference>
<dbReference type="GO" id="GO:0016787">
    <property type="term" value="F:hydrolase activity"/>
    <property type="evidence" value="ECO:0007669"/>
    <property type="project" value="UniProtKB-KW"/>
</dbReference>
<dbReference type="Gene3D" id="2.30.42.10">
    <property type="match status" value="1"/>
</dbReference>
<dbReference type="SMART" id="SM00228">
    <property type="entry name" value="PDZ"/>
    <property type="match status" value="1"/>
</dbReference>
<dbReference type="Proteomes" id="UP000095594">
    <property type="component" value="Unassembled WGS sequence"/>
</dbReference>
<evidence type="ECO:0000313" key="3">
    <source>
        <dbReference type="EMBL" id="CUO57389.1"/>
    </source>
</evidence>
<dbReference type="SUPFAM" id="SSF50156">
    <property type="entry name" value="PDZ domain-like"/>
    <property type="match status" value="1"/>
</dbReference>
<dbReference type="InterPro" id="IPR036034">
    <property type="entry name" value="PDZ_sf"/>
</dbReference>
<dbReference type="InterPro" id="IPR008763">
    <property type="entry name" value="Peptidase_S55"/>
</dbReference>
<dbReference type="Pfam" id="PF13180">
    <property type="entry name" value="PDZ_2"/>
    <property type="match status" value="1"/>
</dbReference>
<dbReference type="Pfam" id="PF05580">
    <property type="entry name" value="Peptidase_S55"/>
    <property type="match status" value="1"/>
</dbReference>
<dbReference type="NCBIfam" id="TIGR02860">
    <property type="entry name" value="spore_IV_B"/>
    <property type="match status" value="1"/>
</dbReference>
<sequence>MIKKFIKRFSIIAAPMFILTLITYLSISRIPDKIYINEESKLTDLSLHDTSFLNKIKLNNDKLNIDFLGLFPIKSVAVQTVPNLEVYPGGTSVGVKLSTNGVLVVGYSNVETLNGTEDSPGKSSGIELGDMILKVNGTDIESSKDLISKVKSSNSDFINVEILRGKSKLTKEIKLLKEGEEYKLGLWVRDSTAGIGTLTFYHEDSDTFGALGHPITDSDTNTVFSIKNGELLRSSILSVRKGQRGAPGELKGLFLNEKESIGSISRNMGSGIYGKTSEPLINPVFNEPMQVGYRNEINEGPAKIITTIGEDGPKLYDIEIVKLLPQDKPGAKSMIIKVTDEELLSRTGGIVQGMSGSPIIQNDKIIGAVTHVLINKPDYGYGIYIEWMLKDAEILP</sequence>
<keyword evidence="1" id="KW-0812">Transmembrane</keyword>
<dbReference type="RefSeq" id="WP_055265806.1">
    <property type="nucleotide sequence ID" value="NZ_CABIXQ010000011.1"/>
</dbReference>
<keyword evidence="1" id="KW-0472">Membrane</keyword>
<proteinExistence type="predicted"/>
<reference evidence="3 4" key="1">
    <citation type="submission" date="2015-09" db="EMBL/GenBank/DDBJ databases">
        <authorList>
            <consortium name="Pathogen Informatics"/>
        </authorList>
    </citation>
    <scope>NUCLEOTIDE SEQUENCE [LARGE SCALE GENOMIC DNA]</scope>
    <source>
        <strain evidence="3 4">2789STDY5834856</strain>
    </source>
</reference>
<evidence type="ECO:0000313" key="4">
    <source>
        <dbReference type="Proteomes" id="UP000095594"/>
    </source>
</evidence>
<evidence type="ECO:0000256" key="1">
    <source>
        <dbReference type="SAM" id="Phobius"/>
    </source>
</evidence>